<feature type="transmembrane region" description="Helical" evidence="7">
    <location>
        <begin position="6"/>
        <end position="25"/>
    </location>
</feature>
<comment type="similarity">
    <text evidence="2">Belongs to the UPF0410 family.</text>
</comment>
<dbReference type="Proteomes" id="UP000186471">
    <property type="component" value="Unassembled WGS sequence"/>
</dbReference>
<dbReference type="RefSeq" id="WP_075412284.1">
    <property type="nucleotide sequence ID" value="NZ_MSKK01000045.1"/>
</dbReference>
<evidence type="ECO:0000256" key="6">
    <source>
        <dbReference type="ARBA" id="ARBA00023136"/>
    </source>
</evidence>
<evidence type="ECO:0000256" key="1">
    <source>
        <dbReference type="ARBA" id="ARBA00004651"/>
    </source>
</evidence>
<keyword evidence="6 7" id="KW-0472">Membrane</keyword>
<comment type="subcellular location">
    <subcellularLocation>
        <location evidence="1">Cell membrane</location>
        <topology evidence="1">Multi-pass membrane protein</topology>
    </subcellularLocation>
</comment>
<organism evidence="8 9">
    <name type="scientific">Actinomyces oris</name>
    <dbReference type="NCBI Taxonomy" id="544580"/>
    <lineage>
        <taxon>Bacteria</taxon>
        <taxon>Bacillati</taxon>
        <taxon>Actinomycetota</taxon>
        <taxon>Actinomycetes</taxon>
        <taxon>Actinomycetales</taxon>
        <taxon>Actinomycetaceae</taxon>
        <taxon>Actinomyces</taxon>
    </lineage>
</organism>
<feature type="transmembrane region" description="Helical" evidence="7">
    <location>
        <begin position="32"/>
        <end position="52"/>
    </location>
</feature>
<gene>
    <name evidence="8" type="ORF">BKH31_10730</name>
</gene>
<comment type="caution">
    <text evidence="8">The sequence shown here is derived from an EMBL/GenBank/DDBJ whole genome shotgun (WGS) entry which is preliminary data.</text>
</comment>
<dbReference type="AlphaFoldDB" id="A0A1Q8V9G5"/>
<name>A0A1Q8V9G5_9ACTO</name>
<dbReference type="OrthoDB" id="5197368at2"/>
<accession>A0A1Q8V9G5</accession>
<evidence type="ECO:0000313" key="9">
    <source>
        <dbReference type="Proteomes" id="UP000186471"/>
    </source>
</evidence>
<evidence type="ECO:0000256" key="2">
    <source>
        <dbReference type="ARBA" id="ARBA00011006"/>
    </source>
</evidence>
<evidence type="ECO:0000256" key="3">
    <source>
        <dbReference type="ARBA" id="ARBA00022475"/>
    </source>
</evidence>
<keyword evidence="4 7" id="KW-0812">Transmembrane</keyword>
<keyword evidence="5 7" id="KW-1133">Transmembrane helix</keyword>
<dbReference type="GO" id="GO:0005886">
    <property type="term" value="C:plasma membrane"/>
    <property type="evidence" value="ECO:0007669"/>
    <property type="project" value="UniProtKB-SubCell"/>
</dbReference>
<protein>
    <submittedName>
        <fullName evidence="8">Transglycosylase</fullName>
    </submittedName>
</protein>
<evidence type="ECO:0000313" key="8">
    <source>
        <dbReference type="EMBL" id="OLO44735.1"/>
    </source>
</evidence>
<feature type="transmembrane region" description="Helical" evidence="7">
    <location>
        <begin position="64"/>
        <end position="84"/>
    </location>
</feature>
<dbReference type="PANTHER" id="PTHR33884:SF3">
    <property type="entry name" value="UPF0410 PROTEIN YMGE"/>
    <property type="match status" value="1"/>
</dbReference>
<dbReference type="PANTHER" id="PTHR33884">
    <property type="entry name" value="UPF0410 PROTEIN YMGE"/>
    <property type="match status" value="1"/>
</dbReference>
<proteinExistence type="inferred from homology"/>
<evidence type="ECO:0000256" key="7">
    <source>
        <dbReference type="SAM" id="Phobius"/>
    </source>
</evidence>
<evidence type="ECO:0000256" key="5">
    <source>
        <dbReference type="ARBA" id="ARBA00022989"/>
    </source>
</evidence>
<keyword evidence="3" id="KW-1003">Cell membrane</keyword>
<dbReference type="InterPro" id="IPR007341">
    <property type="entry name" value="Transgly_assoc"/>
</dbReference>
<evidence type="ECO:0000256" key="4">
    <source>
        <dbReference type="ARBA" id="ARBA00022692"/>
    </source>
</evidence>
<dbReference type="EMBL" id="MSKK01000045">
    <property type="protein sequence ID" value="OLO44735.1"/>
    <property type="molecule type" value="Genomic_DNA"/>
</dbReference>
<sequence length="88" mass="9367">MFSIIGFVWTIVIGAIIGALARLLLREQQNISLLWTTVLGIVGAFIGDSAARSLGVAVTPGIGWIRWGLSIVAAMIAISIYVRLTGKK</sequence>
<reference evidence="8 9" key="1">
    <citation type="submission" date="2016-12" db="EMBL/GenBank/DDBJ databases">
        <title>Genomic comparison of strains in the 'Actinomyces naeslundii' group.</title>
        <authorList>
            <person name="Mughal S.R."/>
            <person name="Do T."/>
            <person name="Gilbert S.C."/>
            <person name="Witherden E.A."/>
            <person name="Didelot X."/>
            <person name="Beighton D."/>
        </authorList>
    </citation>
    <scope>NUCLEOTIDE SEQUENCE [LARGE SCALE GENOMIC DNA]</scope>
    <source>
        <strain evidence="8 9">R21091</strain>
    </source>
</reference>